<evidence type="ECO:0000313" key="3">
    <source>
        <dbReference type="EMBL" id="CAD0202901.1"/>
    </source>
</evidence>
<dbReference type="OrthoDB" id="7396391at2759"/>
<reference evidence="3" key="1">
    <citation type="submission" date="2021-12" db="EMBL/GenBank/DDBJ databases">
        <authorList>
            <person name="King R."/>
        </authorList>
    </citation>
    <scope>NUCLEOTIDE SEQUENCE</scope>
</reference>
<dbReference type="AlphaFoldDB" id="A0A9N8PZ41"/>
<feature type="compositionally biased region" description="Basic and acidic residues" evidence="1">
    <location>
        <begin position="81"/>
        <end position="94"/>
    </location>
</feature>
<feature type="signal peptide" evidence="2">
    <location>
        <begin position="1"/>
        <end position="20"/>
    </location>
</feature>
<keyword evidence="2" id="KW-0732">Signal</keyword>
<name>A0A9N8PZ41_CHRIL</name>
<sequence length="132" mass="14781">MMVSVVAWMVLALGAGYVLGAAQLETGVMAMLYYPPAPQQRRATSSMQPPTPPTPHGHYTRRAYRAPRAPRAHRTPRLRRSYFDRDEDGSREGNDALLDRLRANMTDPDWMPQVGPRAASAFARRDAFSVQP</sequence>
<organism evidence="3 4">
    <name type="scientific">Chrysodeixis includens</name>
    <name type="common">Soybean looper</name>
    <name type="synonym">Pseudoplusia includens</name>
    <dbReference type="NCBI Taxonomy" id="689277"/>
    <lineage>
        <taxon>Eukaryota</taxon>
        <taxon>Metazoa</taxon>
        <taxon>Ecdysozoa</taxon>
        <taxon>Arthropoda</taxon>
        <taxon>Hexapoda</taxon>
        <taxon>Insecta</taxon>
        <taxon>Pterygota</taxon>
        <taxon>Neoptera</taxon>
        <taxon>Endopterygota</taxon>
        <taxon>Lepidoptera</taxon>
        <taxon>Glossata</taxon>
        <taxon>Ditrysia</taxon>
        <taxon>Noctuoidea</taxon>
        <taxon>Noctuidae</taxon>
        <taxon>Plusiinae</taxon>
        <taxon>Chrysodeixis</taxon>
    </lineage>
</organism>
<accession>A0A9N8PZ41</accession>
<feature type="chain" id="PRO_5040514492" evidence="2">
    <location>
        <begin position="21"/>
        <end position="132"/>
    </location>
</feature>
<evidence type="ECO:0000313" key="4">
    <source>
        <dbReference type="Proteomes" id="UP001154114"/>
    </source>
</evidence>
<feature type="region of interest" description="Disordered" evidence="1">
    <location>
        <begin position="106"/>
        <end position="132"/>
    </location>
</feature>
<evidence type="ECO:0000256" key="2">
    <source>
        <dbReference type="SAM" id="SignalP"/>
    </source>
</evidence>
<evidence type="ECO:0000256" key="1">
    <source>
        <dbReference type="SAM" id="MobiDB-lite"/>
    </source>
</evidence>
<feature type="compositionally biased region" description="Basic and acidic residues" evidence="1">
    <location>
        <begin position="123"/>
        <end position="132"/>
    </location>
</feature>
<proteinExistence type="predicted"/>
<dbReference type="Proteomes" id="UP001154114">
    <property type="component" value="Chromosome 18"/>
</dbReference>
<dbReference type="EMBL" id="LR824021">
    <property type="protein sequence ID" value="CAD0202901.1"/>
    <property type="molecule type" value="Genomic_DNA"/>
</dbReference>
<feature type="compositionally biased region" description="Basic residues" evidence="1">
    <location>
        <begin position="58"/>
        <end position="80"/>
    </location>
</feature>
<gene>
    <name evidence="3" type="ORF">CINC_LOCUS4556</name>
</gene>
<protein>
    <submittedName>
        <fullName evidence="3">Uncharacterized protein</fullName>
    </submittedName>
</protein>
<keyword evidence="4" id="KW-1185">Reference proteome</keyword>
<feature type="region of interest" description="Disordered" evidence="1">
    <location>
        <begin position="38"/>
        <end position="94"/>
    </location>
</feature>